<reference evidence="1 2" key="1">
    <citation type="submission" date="2012-05" db="EMBL/GenBank/DDBJ databases">
        <title>Recombination and specialization in a pathogen metapopulation.</title>
        <authorList>
            <person name="Gardiner A."/>
            <person name="Kemen E."/>
            <person name="Schultz-Larsen T."/>
            <person name="MacLean D."/>
            <person name="Van Oosterhout C."/>
            <person name="Jones J.D.G."/>
        </authorList>
    </citation>
    <scope>NUCLEOTIDE SEQUENCE [LARGE SCALE GENOMIC DNA]</scope>
    <source>
        <strain evidence="1 2">Ac Nc2</strain>
    </source>
</reference>
<dbReference type="EMBL" id="CAIX01000286">
    <property type="protein sequence ID" value="CCI49280.1"/>
    <property type="molecule type" value="Genomic_DNA"/>
</dbReference>
<keyword evidence="2" id="KW-1185">Reference proteome</keyword>
<protein>
    <submittedName>
        <fullName evidence="1">Uncharacterized protein</fullName>
    </submittedName>
</protein>
<organism evidence="1 2">
    <name type="scientific">Albugo candida</name>
    <dbReference type="NCBI Taxonomy" id="65357"/>
    <lineage>
        <taxon>Eukaryota</taxon>
        <taxon>Sar</taxon>
        <taxon>Stramenopiles</taxon>
        <taxon>Oomycota</taxon>
        <taxon>Peronosporomycetes</taxon>
        <taxon>Albuginales</taxon>
        <taxon>Albuginaceae</taxon>
        <taxon>Albugo</taxon>
    </lineage>
</organism>
<dbReference type="Proteomes" id="UP000053237">
    <property type="component" value="Unassembled WGS sequence"/>
</dbReference>
<gene>
    <name evidence="1" type="ORF">BN9_105790</name>
</gene>
<dbReference type="AlphaFoldDB" id="A0A024GRS9"/>
<sequence>MTAWHDSKSSQFRSIGFGRSHIVQQRSCIRSLLHNKNKHFLDSVSFKFALLLIDSQDTRKSGSLNRIEKKKINDGVTLDRNCKWRLISFEHVRWNGRGHYTDQA</sequence>
<accession>A0A024GRS9</accession>
<proteinExistence type="predicted"/>
<comment type="caution">
    <text evidence="1">The sequence shown here is derived from an EMBL/GenBank/DDBJ whole genome shotgun (WGS) entry which is preliminary data.</text>
</comment>
<dbReference type="InParanoid" id="A0A024GRS9"/>
<evidence type="ECO:0000313" key="2">
    <source>
        <dbReference type="Proteomes" id="UP000053237"/>
    </source>
</evidence>
<name>A0A024GRS9_9STRA</name>
<evidence type="ECO:0000313" key="1">
    <source>
        <dbReference type="EMBL" id="CCI49280.1"/>
    </source>
</evidence>